<sequence length="147" mass="16794">MMKIQEQLQPFPKNILGTSSRIEGRSEQVNGCFLNANHNDLSYCRSKNRVQVTSDILASRHKVKGVMTRGGKMISQVTYDKEINETNLNRIKPPKSQPYEQDKPKEVMVEKEPPNTLGQSTQPPIKPQLPPVPFPNRLRKENEEAQQ</sequence>
<organism evidence="2 3">
    <name type="scientific">Tanacetum coccineum</name>
    <dbReference type="NCBI Taxonomy" id="301880"/>
    <lineage>
        <taxon>Eukaryota</taxon>
        <taxon>Viridiplantae</taxon>
        <taxon>Streptophyta</taxon>
        <taxon>Embryophyta</taxon>
        <taxon>Tracheophyta</taxon>
        <taxon>Spermatophyta</taxon>
        <taxon>Magnoliopsida</taxon>
        <taxon>eudicotyledons</taxon>
        <taxon>Gunneridae</taxon>
        <taxon>Pentapetalae</taxon>
        <taxon>asterids</taxon>
        <taxon>campanulids</taxon>
        <taxon>Asterales</taxon>
        <taxon>Asteraceae</taxon>
        <taxon>Asteroideae</taxon>
        <taxon>Anthemideae</taxon>
        <taxon>Anthemidinae</taxon>
        <taxon>Tanacetum</taxon>
    </lineage>
</organism>
<evidence type="ECO:0000313" key="3">
    <source>
        <dbReference type="Proteomes" id="UP001151760"/>
    </source>
</evidence>
<comment type="caution">
    <text evidence="2">The sequence shown here is derived from an EMBL/GenBank/DDBJ whole genome shotgun (WGS) entry which is preliminary data.</text>
</comment>
<feature type="compositionally biased region" description="Basic and acidic residues" evidence="1">
    <location>
        <begin position="100"/>
        <end position="113"/>
    </location>
</feature>
<dbReference type="EMBL" id="BQNB010013798">
    <property type="protein sequence ID" value="GJT20388.1"/>
    <property type="molecule type" value="Genomic_DNA"/>
</dbReference>
<accession>A0ABQ5C374</accession>
<feature type="compositionally biased region" description="Pro residues" evidence="1">
    <location>
        <begin position="124"/>
        <end position="134"/>
    </location>
</feature>
<feature type="region of interest" description="Disordered" evidence="1">
    <location>
        <begin position="85"/>
        <end position="147"/>
    </location>
</feature>
<reference evidence="2" key="2">
    <citation type="submission" date="2022-01" db="EMBL/GenBank/DDBJ databases">
        <authorList>
            <person name="Yamashiro T."/>
            <person name="Shiraishi A."/>
            <person name="Satake H."/>
            <person name="Nakayama K."/>
        </authorList>
    </citation>
    <scope>NUCLEOTIDE SEQUENCE</scope>
</reference>
<name>A0ABQ5C374_9ASTR</name>
<protein>
    <submittedName>
        <fullName evidence="2">Uncharacterized protein</fullName>
    </submittedName>
</protein>
<dbReference type="Proteomes" id="UP001151760">
    <property type="component" value="Unassembled WGS sequence"/>
</dbReference>
<evidence type="ECO:0000313" key="2">
    <source>
        <dbReference type="EMBL" id="GJT20388.1"/>
    </source>
</evidence>
<reference evidence="2" key="1">
    <citation type="journal article" date="2022" name="Int. J. Mol. Sci.">
        <title>Draft Genome of Tanacetum Coccineum: Genomic Comparison of Closely Related Tanacetum-Family Plants.</title>
        <authorList>
            <person name="Yamashiro T."/>
            <person name="Shiraishi A."/>
            <person name="Nakayama K."/>
            <person name="Satake H."/>
        </authorList>
    </citation>
    <scope>NUCLEOTIDE SEQUENCE</scope>
</reference>
<evidence type="ECO:0000256" key="1">
    <source>
        <dbReference type="SAM" id="MobiDB-lite"/>
    </source>
</evidence>
<gene>
    <name evidence="2" type="ORF">Tco_0890325</name>
</gene>
<feature type="compositionally biased region" description="Basic and acidic residues" evidence="1">
    <location>
        <begin position="138"/>
        <end position="147"/>
    </location>
</feature>
<proteinExistence type="predicted"/>
<keyword evidence="3" id="KW-1185">Reference proteome</keyword>